<dbReference type="Gene3D" id="1.10.10.880">
    <property type="entry name" value="Anti sigma-E protein RseA, N-terminal domain"/>
    <property type="match status" value="1"/>
</dbReference>
<evidence type="ECO:0000259" key="2">
    <source>
        <dbReference type="Pfam" id="PF03872"/>
    </source>
</evidence>
<feature type="region of interest" description="Disordered" evidence="1">
    <location>
        <begin position="1"/>
        <end position="32"/>
    </location>
</feature>
<dbReference type="PANTHER" id="PTHR38104">
    <property type="match status" value="1"/>
</dbReference>
<dbReference type="RefSeq" id="WP_068173951.1">
    <property type="nucleotide sequence ID" value="NZ_AOGK01000021.1"/>
</dbReference>
<feature type="compositionally biased region" description="Low complexity" evidence="1">
    <location>
        <begin position="171"/>
        <end position="192"/>
    </location>
</feature>
<sequence>MNAAKEVPESHAPSVRAVEASSQPQAFDADGGGLSALVDGEVGQAELDQVLAEFDEQSDAFANWHAYQVIGDVLRSSAAAVSRQAPRAFLADIHAKLRIDADVQRTDSSEVPRPQASIAVAGHLQVPAANDAVFRWKLVAGLASLAAVMAVGWTVLGSAPAGAGGSGGEGAQLALTAPASPRAPSPSTQAAAGTTLAADAAVVVNTTQGPLIRDAQLEALMAEHRQNGGMSVLQMPAGFLRSATYDASGR</sequence>
<evidence type="ECO:0000313" key="4">
    <source>
        <dbReference type="Proteomes" id="UP001152876"/>
    </source>
</evidence>
<accession>A0A9X4SGX4</accession>
<comment type="caution">
    <text evidence="3">The sequence shown here is derived from an EMBL/GenBank/DDBJ whole genome shotgun (WGS) entry which is preliminary data.</text>
</comment>
<dbReference type="AlphaFoldDB" id="A0A9X4SGX4"/>
<proteinExistence type="predicted"/>
<feature type="domain" description="Anti sigma-E protein RseA N-terminal" evidence="2">
    <location>
        <begin position="34"/>
        <end position="82"/>
    </location>
</feature>
<dbReference type="CDD" id="cd16328">
    <property type="entry name" value="RseA_N"/>
    <property type="match status" value="1"/>
</dbReference>
<dbReference type="SUPFAM" id="SSF89069">
    <property type="entry name" value="N-terminal, cytoplasmic domain of anti-sigmaE factor RseA"/>
    <property type="match status" value="1"/>
</dbReference>
<name>A0A9X4SGX4_9BURK</name>
<dbReference type="InterPro" id="IPR036147">
    <property type="entry name" value="Anti-sigma_E_RseA_N_sf"/>
</dbReference>
<protein>
    <submittedName>
        <fullName evidence="3">Anti sigma-E protein RseA</fullName>
    </submittedName>
</protein>
<evidence type="ECO:0000256" key="1">
    <source>
        <dbReference type="SAM" id="MobiDB-lite"/>
    </source>
</evidence>
<dbReference type="OrthoDB" id="8561243at2"/>
<dbReference type="EMBL" id="AOGK01000021">
    <property type="protein sequence ID" value="MDG5977446.1"/>
    <property type="molecule type" value="Genomic_DNA"/>
</dbReference>
<reference evidence="3" key="1">
    <citation type="submission" date="2013-01" db="EMBL/GenBank/DDBJ databases">
        <title>Genome draft of Hydrogenophaga taeniospiralis 2K1.</title>
        <authorList>
            <person name="Gomila M."/>
            <person name="Lalucat J."/>
        </authorList>
    </citation>
    <scope>NUCLEOTIDE SEQUENCE</scope>
    <source>
        <strain evidence="3">CCUG 15921</strain>
    </source>
</reference>
<dbReference type="GO" id="GO:0016989">
    <property type="term" value="F:sigma factor antagonist activity"/>
    <property type="evidence" value="ECO:0007669"/>
    <property type="project" value="InterPro"/>
</dbReference>
<dbReference type="Proteomes" id="UP001152876">
    <property type="component" value="Unassembled WGS sequence"/>
</dbReference>
<gene>
    <name evidence="3" type="ORF">H010_19477</name>
</gene>
<evidence type="ECO:0000313" key="3">
    <source>
        <dbReference type="EMBL" id="MDG5977446.1"/>
    </source>
</evidence>
<dbReference type="Pfam" id="PF03872">
    <property type="entry name" value="RseA_N"/>
    <property type="match status" value="1"/>
</dbReference>
<feature type="region of interest" description="Disordered" evidence="1">
    <location>
        <begin position="167"/>
        <end position="192"/>
    </location>
</feature>
<dbReference type="InterPro" id="IPR052383">
    <property type="entry name" value="Anti-sigma-E_RseA-like"/>
</dbReference>
<organism evidence="3 4">
    <name type="scientific">Hydrogenophaga taeniospiralis CCUG 15921</name>
    <dbReference type="NCBI Taxonomy" id="1281780"/>
    <lineage>
        <taxon>Bacteria</taxon>
        <taxon>Pseudomonadati</taxon>
        <taxon>Pseudomonadota</taxon>
        <taxon>Betaproteobacteria</taxon>
        <taxon>Burkholderiales</taxon>
        <taxon>Comamonadaceae</taxon>
        <taxon>Hydrogenophaga</taxon>
    </lineage>
</organism>
<keyword evidence="4" id="KW-1185">Reference proteome</keyword>
<dbReference type="InterPro" id="IPR005572">
    <property type="entry name" value="Anti-sigma_E_RseA_N"/>
</dbReference>
<dbReference type="PANTHER" id="PTHR38104:SF1">
    <property type="entry name" value="ANTI-SIGMA-E FACTOR RSEA"/>
    <property type="match status" value="1"/>
</dbReference>